<feature type="domain" description="ABC transmembrane type-1" evidence="7">
    <location>
        <begin position="29"/>
        <end position="306"/>
    </location>
</feature>
<feature type="domain" description="ABC transporter" evidence="6">
    <location>
        <begin position="340"/>
        <end position="575"/>
    </location>
</feature>
<evidence type="ECO:0000313" key="8">
    <source>
        <dbReference type="EMBL" id="GGC52308.1"/>
    </source>
</evidence>
<dbReference type="SUPFAM" id="SSF52540">
    <property type="entry name" value="P-loop containing nucleoside triphosphate hydrolases"/>
    <property type="match status" value="1"/>
</dbReference>
<dbReference type="SUPFAM" id="SSF90123">
    <property type="entry name" value="ABC transporter transmembrane region"/>
    <property type="match status" value="1"/>
</dbReference>
<dbReference type="InterPro" id="IPR039421">
    <property type="entry name" value="Type_1_exporter"/>
</dbReference>
<evidence type="ECO:0000259" key="6">
    <source>
        <dbReference type="PROSITE" id="PS50893"/>
    </source>
</evidence>
<dbReference type="GO" id="GO:0005524">
    <property type="term" value="F:ATP binding"/>
    <property type="evidence" value="ECO:0007669"/>
    <property type="project" value="UniProtKB-KW"/>
</dbReference>
<proteinExistence type="predicted"/>
<feature type="transmembrane region" description="Helical" evidence="5">
    <location>
        <begin position="61"/>
        <end position="80"/>
    </location>
</feature>
<keyword evidence="8" id="KW-0067">ATP-binding</keyword>
<dbReference type="Gene3D" id="3.40.50.300">
    <property type="entry name" value="P-loop containing nucleotide triphosphate hydrolases"/>
    <property type="match status" value="1"/>
</dbReference>
<dbReference type="PROSITE" id="PS50893">
    <property type="entry name" value="ABC_TRANSPORTER_2"/>
    <property type="match status" value="1"/>
</dbReference>
<evidence type="ECO:0000256" key="2">
    <source>
        <dbReference type="ARBA" id="ARBA00022692"/>
    </source>
</evidence>
<dbReference type="Pfam" id="PF00664">
    <property type="entry name" value="ABC_membrane"/>
    <property type="match status" value="1"/>
</dbReference>
<reference evidence="9" key="1">
    <citation type="journal article" date="2019" name="Int. J. Syst. Evol. Microbiol.">
        <title>The Global Catalogue of Microorganisms (GCM) 10K type strain sequencing project: providing services to taxonomists for standard genome sequencing and annotation.</title>
        <authorList>
            <consortium name="The Broad Institute Genomics Platform"/>
            <consortium name="The Broad Institute Genome Sequencing Center for Infectious Disease"/>
            <person name="Wu L."/>
            <person name="Ma J."/>
        </authorList>
    </citation>
    <scope>NUCLEOTIDE SEQUENCE [LARGE SCALE GENOMIC DNA]</scope>
    <source>
        <strain evidence="9">CGMCC 1.10832</strain>
    </source>
</reference>
<keyword evidence="4 5" id="KW-0472">Membrane</keyword>
<name>A0ABQ1N2K0_9BACT</name>
<feature type="transmembrane region" description="Helical" evidence="5">
    <location>
        <begin position="248"/>
        <end position="271"/>
    </location>
</feature>
<dbReference type="InterPro" id="IPR003439">
    <property type="entry name" value="ABC_transporter-like_ATP-bd"/>
</dbReference>
<feature type="transmembrane region" description="Helical" evidence="5">
    <location>
        <begin position="27"/>
        <end position="49"/>
    </location>
</feature>
<dbReference type="PANTHER" id="PTHR43394">
    <property type="entry name" value="ATP-DEPENDENT PERMEASE MDL1, MITOCHONDRIAL"/>
    <property type="match status" value="1"/>
</dbReference>
<feature type="transmembrane region" description="Helical" evidence="5">
    <location>
        <begin position="162"/>
        <end position="182"/>
    </location>
</feature>
<gene>
    <name evidence="8" type="ORF">GCM10011506_42470</name>
</gene>
<dbReference type="EMBL" id="BMEC01000016">
    <property type="protein sequence ID" value="GGC52308.1"/>
    <property type="molecule type" value="Genomic_DNA"/>
</dbReference>
<dbReference type="PANTHER" id="PTHR43394:SF4">
    <property type="entry name" value="TOXIN SECRETION ABC TRANSPORTER ATP-BINDING PROTEIN"/>
    <property type="match status" value="1"/>
</dbReference>
<evidence type="ECO:0000256" key="1">
    <source>
        <dbReference type="ARBA" id="ARBA00004651"/>
    </source>
</evidence>
<dbReference type="RefSeq" id="WP_188467346.1">
    <property type="nucleotide sequence ID" value="NZ_BAABHU010000016.1"/>
</dbReference>
<feature type="transmembrane region" description="Helical" evidence="5">
    <location>
        <begin position="138"/>
        <end position="156"/>
    </location>
</feature>
<dbReference type="Proteomes" id="UP000636010">
    <property type="component" value="Unassembled WGS sequence"/>
</dbReference>
<keyword evidence="3 5" id="KW-1133">Transmembrane helix</keyword>
<comment type="caution">
    <text evidence="8">The sequence shown here is derived from an EMBL/GenBank/DDBJ whole genome shotgun (WGS) entry which is preliminary data.</text>
</comment>
<dbReference type="PROSITE" id="PS50929">
    <property type="entry name" value="ABC_TM1F"/>
    <property type="match status" value="1"/>
</dbReference>
<evidence type="ECO:0000256" key="4">
    <source>
        <dbReference type="ARBA" id="ARBA00023136"/>
    </source>
</evidence>
<evidence type="ECO:0000256" key="3">
    <source>
        <dbReference type="ARBA" id="ARBA00022989"/>
    </source>
</evidence>
<feature type="transmembrane region" description="Helical" evidence="5">
    <location>
        <begin position="277"/>
        <end position="294"/>
    </location>
</feature>
<accession>A0ABQ1N2K0</accession>
<dbReference type="Gene3D" id="1.20.1560.10">
    <property type="entry name" value="ABC transporter type 1, transmembrane domain"/>
    <property type="match status" value="1"/>
</dbReference>
<dbReference type="InterPro" id="IPR036640">
    <property type="entry name" value="ABC1_TM_sf"/>
</dbReference>
<organism evidence="8 9">
    <name type="scientific">Marivirga lumbricoides</name>
    <dbReference type="NCBI Taxonomy" id="1046115"/>
    <lineage>
        <taxon>Bacteria</taxon>
        <taxon>Pseudomonadati</taxon>
        <taxon>Bacteroidota</taxon>
        <taxon>Cytophagia</taxon>
        <taxon>Cytophagales</taxon>
        <taxon>Marivirgaceae</taxon>
        <taxon>Marivirga</taxon>
    </lineage>
</organism>
<keyword evidence="8" id="KW-0547">Nucleotide-binding</keyword>
<evidence type="ECO:0000313" key="9">
    <source>
        <dbReference type="Proteomes" id="UP000636010"/>
    </source>
</evidence>
<keyword evidence="2 5" id="KW-0812">Transmembrane</keyword>
<evidence type="ECO:0000256" key="5">
    <source>
        <dbReference type="SAM" id="Phobius"/>
    </source>
</evidence>
<dbReference type="InterPro" id="IPR027417">
    <property type="entry name" value="P-loop_NTPase"/>
</dbReference>
<evidence type="ECO:0000259" key="7">
    <source>
        <dbReference type="PROSITE" id="PS50929"/>
    </source>
</evidence>
<keyword evidence="9" id="KW-1185">Reference proteome</keyword>
<dbReference type="InterPro" id="IPR011527">
    <property type="entry name" value="ABC1_TM_dom"/>
</dbReference>
<comment type="subcellular location">
    <subcellularLocation>
        <location evidence="1">Cell membrane</location>
        <topology evidence="1">Multi-pass membrane protein</topology>
    </subcellularLocation>
</comment>
<protein>
    <submittedName>
        <fullName evidence="8">ABC transporter ATP-binding protein</fullName>
    </submittedName>
</protein>
<sequence length="577" mass="65717">MASNSAIHPFKRFLELLKPDRKLVFTIYIYAIFAGLISLTLPLGIQAIINLIVGGQTSTSWILLVILVIIGVIIVGFFQVRQLSINEILQQKIFSRASFDFAYRIPRFKLDKVKTSYLPELINRFFDTMSVQKGLSKILIDFSTAFFQIVFGLLLISFYHPFFILFSLLLVVLIFVIARFTFPKGLKTSIEESHHKYATAHWLEELARNVETFKMANDSKLPLEKNDENTEQYIKARRSHFSVLVNQYTLLIIFKALVTAGLLLIGGFLVFQQQMNIGQFVAAEIIIILIISSVEKMIFTLESIYDILTAVDKLAVVTDLPLEEFLSERRDVKNGKGIKIKVNNFTLADENSGHKFLNNINLEIEPGEKVCITGKSNAGKTIMLQLLSGWFDYYTGNILFNDIPLRELNLTALRKQIGDCMSTEGIFQGTIGENIGLGRDYITYKELQYVADIVGLSEYIESQPNGFQKMLYPGDRTMPKRVKQQILWARGIIGDKSLILWEDVFGMVSYKEKYNFVDYLTSKELKQTVIIVSNDLKIIESCDRAIGMDSGVILYNISGKDAKDHHWFQEICLNKNA</sequence>
<dbReference type="Pfam" id="PF00005">
    <property type="entry name" value="ABC_tran"/>
    <property type="match status" value="1"/>
</dbReference>